<comment type="caution">
    <text evidence="2">The sequence shown here is derived from an EMBL/GenBank/DDBJ whole genome shotgun (WGS) entry which is preliminary data.</text>
</comment>
<gene>
    <name evidence="2" type="ORF">Bpfe_013039</name>
</gene>
<evidence type="ECO:0000313" key="3">
    <source>
        <dbReference type="Proteomes" id="UP001233172"/>
    </source>
</evidence>
<dbReference type="Proteomes" id="UP001233172">
    <property type="component" value="Unassembled WGS sequence"/>
</dbReference>
<name>A0AAD8BMU9_BIOPF</name>
<feature type="region of interest" description="Disordered" evidence="1">
    <location>
        <begin position="1"/>
        <end position="106"/>
    </location>
</feature>
<organism evidence="2 3">
    <name type="scientific">Biomphalaria pfeifferi</name>
    <name type="common">Bloodfluke planorb</name>
    <name type="synonym">Freshwater snail</name>
    <dbReference type="NCBI Taxonomy" id="112525"/>
    <lineage>
        <taxon>Eukaryota</taxon>
        <taxon>Metazoa</taxon>
        <taxon>Spiralia</taxon>
        <taxon>Lophotrochozoa</taxon>
        <taxon>Mollusca</taxon>
        <taxon>Gastropoda</taxon>
        <taxon>Heterobranchia</taxon>
        <taxon>Euthyneura</taxon>
        <taxon>Panpulmonata</taxon>
        <taxon>Hygrophila</taxon>
        <taxon>Lymnaeoidea</taxon>
        <taxon>Planorbidae</taxon>
        <taxon>Biomphalaria</taxon>
    </lineage>
</organism>
<feature type="non-terminal residue" evidence="2">
    <location>
        <position position="1"/>
    </location>
</feature>
<feature type="compositionally biased region" description="Basic and acidic residues" evidence="1">
    <location>
        <begin position="11"/>
        <end position="40"/>
    </location>
</feature>
<accession>A0AAD8BMU9</accession>
<feature type="compositionally biased region" description="Basic and acidic residues" evidence="1">
    <location>
        <begin position="47"/>
        <end position="106"/>
    </location>
</feature>
<sequence length="106" mass="11748">SGSYRGNQGAKKAERCLNQGKHIDQDGLELDTGREKERKGVEHRKKINEERVKDSDPTFKQAGVKDSDPTFKQAGVKDSDPTFKQAGVKDSDPTFKEAGVKELDTL</sequence>
<dbReference type="AlphaFoldDB" id="A0AAD8BMU9"/>
<protein>
    <submittedName>
        <fullName evidence="2">Uncharacterized protein</fullName>
    </submittedName>
</protein>
<evidence type="ECO:0000256" key="1">
    <source>
        <dbReference type="SAM" id="MobiDB-lite"/>
    </source>
</evidence>
<proteinExistence type="predicted"/>
<dbReference type="EMBL" id="JASAOG010000054">
    <property type="protein sequence ID" value="KAK0057521.1"/>
    <property type="molecule type" value="Genomic_DNA"/>
</dbReference>
<evidence type="ECO:0000313" key="2">
    <source>
        <dbReference type="EMBL" id="KAK0057521.1"/>
    </source>
</evidence>
<reference evidence="2" key="2">
    <citation type="submission" date="2023-04" db="EMBL/GenBank/DDBJ databases">
        <authorList>
            <person name="Bu L."/>
            <person name="Lu L."/>
            <person name="Laidemitt M.R."/>
            <person name="Zhang S.M."/>
            <person name="Mutuku M."/>
            <person name="Mkoji G."/>
            <person name="Steinauer M."/>
            <person name="Loker E.S."/>
        </authorList>
    </citation>
    <scope>NUCLEOTIDE SEQUENCE</scope>
    <source>
        <strain evidence="2">KasaAsao</strain>
        <tissue evidence="2">Whole Snail</tissue>
    </source>
</reference>
<keyword evidence="3" id="KW-1185">Reference proteome</keyword>
<reference evidence="2" key="1">
    <citation type="journal article" date="2023" name="PLoS Negl. Trop. Dis.">
        <title>A genome sequence for Biomphalaria pfeifferi, the major vector snail for the human-infecting parasite Schistosoma mansoni.</title>
        <authorList>
            <person name="Bu L."/>
            <person name="Lu L."/>
            <person name="Laidemitt M.R."/>
            <person name="Zhang S.M."/>
            <person name="Mutuku M."/>
            <person name="Mkoji G."/>
            <person name="Steinauer M."/>
            <person name="Loker E.S."/>
        </authorList>
    </citation>
    <scope>NUCLEOTIDE SEQUENCE</scope>
    <source>
        <strain evidence="2">KasaAsao</strain>
    </source>
</reference>